<evidence type="ECO:0000313" key="4">
    <source>
        <dbReference type="Proteomes" id="UP000694844"/>
    </source>
</evidence>
<sequence>MALSKPIWSEESGNKQEIGQHYVECDTDGCNRNCQFYCNPCHRPICEKCREDHLKSPDTKSHEVVLYRQRIRQLPVVKCKDHPLKDIDMLCKECQVLVCSKCATRNHEGHVLKDLEEIYSVRFTQCLEEIYKIHRYFIPTTHELQEELQKDRKELKRVVEDIRTSMKAEGDRVKRLVDEVVSRNIEQVDKIEESLTVMLQSQDTTYNGYISDLDDRVKEFRDHQDSTDSLKLISITGENLETQPIPETTKPVFPVFTAGQYSKDDIAKLLGRVDIPTTKPKNRKIRPMENDSAQLESTEEQMKQDREKSNAKQTLTLSSSVIKVREYKVPGVYSVYHVSQGKSGGIWISDSRGSLVQTDLEGNILQNLKTNGWIEGYGSFTVTQEENLIYANKQMKVINEITHDNKITEFIKTGDWKPLSVYSSSSNGDILVGMIKDREAKVTRYRKTGNEVQNLQKDNEGEALFECPHYITENINGDICTSDYHKQAVVVMSKSGKHRFSYRGQDVNFGPRGICTDVLGHILVCDSKDINVFDLFYDNWCVHLLNQDGLFLRLILSSLQLVYPNNSVCVDDENNLHVGTSHCNIVTVYKYLQ</sequence>
<dbReference type="AlphaFoldDB" id="A0A8B8ECN7"/>
<feature type="compositionally biased region" description="Basic and acidic residues" evidence="2">
    <location>
        <begin position="300"/>
        <end position="310"/>
    </location>
</feature>
<dbReference type="GO" id="GO:0008270">
    <property type="term" value="F:zinc ion binding"/>
    <property type="evidence" value="ECO:0007669"/>
    <property type="project" value="UniProtKB-KW"/>
</dbReference>
<dbReference type="Proteomes" id="UP000694844">
    <property type="component" value="Chromosome 5"/>
</dbReference>
<feature type="region of interest" description="Disordered" evidence="2">
    <location>
        <begin position="277"/>
        <end position="312"/>
    </location>
</feature>
<evidence type="ECO:0000256" key="1">
    <source>
        <dbReference type="PROSITE-ProRule" id="PRU00024"/>
    </source>
</evidence>
<dbReference type="GO" id="GO:0006513">
    <property type="term" value="P:protein monoubiquitination"/>
    <property type="evidence" value="ECO:0007669"/>
    <property type="project" value="TreeGrafter"/>
</dbReference>
<dbReference type="SUPFAM" id="SSF63829">
    <property type="entry name" value="Calcium-dependent phosphotriesterase"/>
    <property type="match status" value="1"/>
</dbReference>
<dbReference type="InterPro" id="IPR011042">
    <property type="entry name" value="6-blade_b-propeller_TolB-like"/>
</dbReference>
<keyword evidence="1" id="KW-0863">Zinc-finger</keyword>
<dbReference type="GO" id="GO:0061630">
    <property type="term" value="F:ubiquitin protein ligase activity"/>
    <property type="evidence" value="ECO:0007669"/>
    <property type="project" value="TreeGrafter"/>
</dbReference>
<name>A0A8B8ECN7_CRAVI</name>
<protein>
    <submittedName>
        <fullName evidence="5">Uncharacterized protein LOC111133380</fullName>
    </submittedName>
</protein>
<dbReference type="Gene3D" id="3.30.160.60">
    <property type="entry name" value="Classic Zinc Finger"/>
    <property type="match status" value="1"/>
</dbReference>
<evidence type="ECO:0000313" key="5">
    <source>
        <dbReference type="RefSeq" id="XP_022337439.1"/>
    </source>
</evidence>
<feature type="domain" description="B box-type" evidence="3">
    <location>
        <begin position="20"/>
        <end position="67"/>
    </location>
</feature>
<dbReference type="Gene3D" id="2.120.10.30">
    <property type="entry name" value="TolB, C-terminal domain"/>
    <property type="match status" value="1"/>
</dbReference>
<dbReference type="PROSITE" id="PS50119">
    <property type="entry name" value="ZF_BBOX"/>
    <property type="match status" value="2"/>
</dbReference>
<keyword evidence="1" id="KW-0479">Metal-binding</keyword>
<gene>
    <name evidence="5" type="primary">LOC111133380</name>
</gene>
<dbReference type="Pfam" id="PF00643">
    <property type="entry name" value="zf-B_box"/>
    <property type="match status" value="1"/>
</dbReference>
<organism evidence="4 5">
    <name type="scientific">Crassostrea virginica</name>
    <name type="common">Eastern oyster</name>
    <dbReference type="NCBI Taxonomy" id="6565"/>
    <lineage>
        <taxon>Eukaryota</taxon>
        <taxon>Metazoa</taxon>
        <taxon>Spiralia</taxon>
        <taxon>Lophotrochozoa</taxon>
        <taxon>Mollusca</taxon>
        <taxon>Bivalvia</taxon>
        <taxon>Autobranchia</taxon>
        <taxon>Pteriomorphia</taxon>
        <taxon>Ostreida</taxon>
        <taxon>Ostreoidea</taxon>
        <taxon>Ostreidae</taxon>
        <taxon>Crassostrea</taxon>
    </lineage>
</organism>
<reference evidence="5" key="1">
    <citation type="submission" date="2025-08" db="UniProtKB">
        <authorList>
            <consortium name="RefSeq"/>
        </authorList>
    </citation>
    <scope>IDENTIFICATION</scope>
    <source>
        <tissue evidence="5">Whole sample</tissue>
    </source>
</reference>
<proteinExistence type="predicted"/>
<feature type="domain" description="B box-type" evidence="3">
    <location>
        <begin position="74"/>
        <end position="115"/>
    </location>
</feature>
<keyword evidence="4" id="KW-1185">Reference proteome</keyword>
<accession>A0A8B8ECN7</accession>
<dbReference type="SMART" id="SM00336">
    <property type="entry name" value="BBOX"/>
    <property type="match status" value="2"/>
</dbReference>
<evidence type="ECO:0000259" key="3">
    <source>
        <dbReference type="PROSITE" id="PS50119"/>
    </source>
</evidence>
<dbReference type="KEGG" id="cvn:111133380"/>
<dbReference type="PANTHER" id="PTHR25462:SF229">
    <property type="entry name" value="TRANSCRIPTION INTERMEDIARY FACTOR 1-BETA"/>
    <property type="match status" value="1"/>
</dbReference>
<dbReference type="CDD" id="cd19756">
    <property type="entry name" value="Bbox2"/>
    <property type="match status" value="1"/>
</dbReference>
<dbReference type="PANTHER" id="PTHR25462">
    <property type="entry name" value="BONUS, ISOFORM C-RELATED"/>
    <property type="match status" value="1"/>
</dbReference>
<dbReference type="SUPFAM" id="SSF57845">
    <property type="entry name" value="B-box zinc-binding domain"/>
    <property type="match status" value="1"/>
</dbReference>
<dbReference type="GeneID" id="111133380"/>
<dbReference type="InterPro" id="IPR047153">
    <property type="entry name" value="TRIM45/56/19-like"/>
</dbReference>
<dbReference type="RefSeq" id="XP_022337439.1">
    <property type="nucleotide sequence ID" value="XM_022481731.1"/>
</dbReference>
<dbReference type="OrthoDB" id="6071467at2759"/>
<dbReference type="InterPro" id="IPR000315">
    <property type="entry name" value="Znf_B-box"/>
</dbReference>
<evidence type="ECO:0000256" key="2">
    <source>
        <dbReference type="SAM" id="MobiDB-lite"/>
    </source>
</evidence>
<keyword evidence="1" id="KW-0862">Zinc</keyword>